<dbReference type="InterPro" id="IPR050961">
    <property type="entry name" value="BolA/IbaG_stress_morph_reg"/>
</dbReference>
<comment type="similarity">
    <text evidence="1">Belongs to the BolA/IbaG family.</text>
</comment>
<accession>A0A381RSH1</accession>
<dbReference type="InterPro" id="IPR036065">
    <property type="entry name" value="BolA-like_sf"/>
</dbReference>
<dbReference type="SUPFAM" id="SSF82657">
    <property type="entry name" value="BolA-like"/>
    <property type="match status" value="1"/>
</dbReference>
<proteinExistence type="inferred from homology"/>
<evidence type="ECO:0000313" key="2">
    <source>
        <dbReference type="EMBL" id="SUZ93948.1"/>
    </source>
</evidence>
<evidence type="ECO:0000256" key="1">
    <source>
        <dbReference type="ARBA" id="ARBA00005578"/>
    </source>
</evidence>
<sequence>MANMENHLKSQLELALEPDYCEVVNESSQHSGPATESHFKLIVVSEKFIEMKLIDRHRFINKLFAEELNDIHALAMHTYTPEEWHKRSGAPVTPQCSSKSN</sequence>
<name>A0A381RSH1_9ZZZZ</name>
<reference evidence="2" key="1">
    <citation type="submission" date="2018-05" db="EMBL/GenBank/DDBJ databases">
        <authorList>
            <person name="Lanie J.A."/>
            <person name="Ng W.-L."/>
            <person name="Kazmierczak K.M."/>
            <person name="Andrzejewski T.M."/>
            <person name="Davidsen T.M."/>
            <person name="Wayne K.J."/>
            <person name="Tettelin H."/>
            <person name="Glass J.I."/>
            <person name="Rusch D."/>
            <person name="Podicherti R."/>
            <person name="Tsui H.-C.T."/>
            <person name="Winkler M.E."/>
        </authorList>
    </citation>
    <scope>NUCLEOTIDE SEQUENCE</scope>
</reference>
<protein>
    <submittedName>
        <fullName evidence="2">Uncharacterized protein</fullName>
    </submittedName>
</protein>
<dbReference type="AlphaFoldDB" id="A0A381RSH1"/>
<dbReference type="Pfam" id="PF01722">
    <property type="entry name" value="BolA"/>
    <property type="match status" value="1"/>
</dbReference>
<dbReference type="InterPro" id="IPR002634">
    <property type="entry name" value="BolA"/>
</dbReference>
<dbReference type="EMBL" id="UINC01002190">
    <property type="protein sequence ID" value="SUZ93948.1"/>
    <property type="molecule type" value="Genomic_DNA"/>
</dbReference>
<dbReference type="PIRSF" id="PIRSF003113">
    <property type="entry name" value="BolA"/>
    <property type="match status" value="1"/>
</dbReference>
<dbReference type="PANTHER" id="PTHR46229">
    <property type="entry name" value="BOLA TRANSCRIPTION REGULATOR"/>
    <property type="match status" value="1"/>
</dbReference>
<dbReference type="GO" id="GO:0006351">
    <property type="term" value="P:DNA-templated transcription"/>
    <property type="evidence" value="ECO:0007669"/>
    <property type="project" value="TreeGrafter"/>
</dbReference>
<organism evidence="2">
    <name type="scientific">marine metagenome</name>
    <dbReference type="NCBI Taxonomy" id="408172"/>
    <lineage>
        <taxon>unclassified sequences</taxon>
        <taxon>metagenomes</taxon>
        <taxon>ecological metagenomes</taxon>
    </lineage>
</organism>
<gene>
    <name evidence="2" type="ORF">METZ01_LOCUS46802</name>
</gene>
<dbReference type="GO" id="GO:0005829">
    <property type="term" value="C:cytosol"/>
    <property type="evidence" value="ECO:0007669"/>
    <property type="project" value="TreeGrafter"/>
</dbReference>
<dbReference type="Gene3D" id="3.10.20.90">
    <property type="entry name" value="Phosphatidylinositol 3-kinase Catalytic Subunit, Chain A, domain 1"/>
    <property type="match status" value="1"/>
</dbReference>
<dbReference type="PANTHER" id="PTHR46229:SF2">
    <property type="entry name" value="BOLA-LIKE PROTEIN 1"/>
    <property type="match status" value="1"/>
</dbReference>